<feature type="region of interest" description="Disordered" evidence="2">
    <location>
        <begin position="458"/>
        <end position="486"/>
    </location>
</feature>
<feature type="compositionally biased region" description="Acidic residues" evidence="2">
    <location>
        <begin position="779"/>
        <end position="790"/>
    </location>
</feature>
<evidence type="ECO:0000256" key="1">
    <source>
        <dbReference type="SAM" id="Coils"/>
    </source>
</evidence>
<comment type="caution">
    <text evidence="3">The sequence shown here is derived from an EMBL/GenBank/DDBJ whole genome shotgun (WGS) entry which is preliminary data.</text>
</comment>
<accession>A0AAD8JB39</accession>
<evidence type="ECO:0000256" key="2">
    <source>
        <dbReference type="SAM" id="MobiDB-lite"/>
    </source>
</evidence>
<protein>
    <submittedName>
        <fullName evidence="3">Uncharacterized protein</fullName>
    </submittedName>
</protein>
<reference evidence="3" key="2">
    <citation type="submission" date="2023-05" db="EMBL/GenBank/DDBJ databases">
        <authorList>
            <person name="Schelkunov M.I."/>
        </authorList>
    </citation>
    <scope>NUCLEOTIDE SEQUENCE</scope>
    <source>
        <strain evidence="3">Hsosn_3</strain>
        <tissue evidence="3">Leaf</tissue>
    </source>
</reference>
<sequence>MAQQFEIVLTNYHGYFDPLKCSFERFRPWISFLNQHSCVNYAICSNVDLKVDPLYLLCSTAVVSDDFSTISFNIQDTQYIITEETFCHTLQFPRDNFDRLPTDEELTRFFTSIHYQGPLNMTKLLKGNLVCEWDLFFDTLAKVFGNCTKNNFQNIPYLLQVIGYAIVFNKRLNFGHLLWEIVVRRVFNARKEFDHGRKIKCFYPRFLSLVLNSLLSNEHQELFRNGRFFISPTTDKKFFQRLETSFRYSNVPVLISNYMTNFINLPSFEPPVPEQRIVPSAGTEEVIQPQVRTSIPGSSGTVSETQEVDRVDQEFVEPQTLSLVIEPNTESNPNQPEPYIYTRNINSSDEETMSDPAALSPPPKKRRTYREISVRPSVSSQQDMDFEMANTQSLETSSQQGESIEVRHRAMAFCTESSTVPLLTMGENITLDATQDTFLGEHLGHETVPTIVTVEVPSQASEGKSDSSPTQIESFSPLPEGTSLAPLRDFPLTVFTGESGRQPNESNTEAIQFQIQSDLDFIGDWELRTPIAPPLTSLEGARVIFPAGTSTPNMDRQLVVRSERQTQSDTQAREQSETPSREIEMSAHNDTYTASLLAQIAGLQKQLQETQAEKDILKAQVVERSSSSTSVTNQLDISEIITSNAEITESVKQIASISTRVDSIQETVDENQWFNDERFARIEGGMQHLNEGMKHLYNMIQNSHQPNDEQKKFFEGDDDEEDNDGKDGEGEGGSKKENPKADKVKSIEDSSTKGENKEKEIRGGEEVRDQGGEAGGEQGEFDDIESEETPEDIFGEVEVEGEADFADWEDEPEVDPAFEAELLRQKADLKRREEENAKVSDIISKHLVIQKAEHQEKQRLHDIKVKDRKLYVRLKLGEEWDRAREMFSHPTGSDNDGKFFSMLERYRKVNPDNTIYMKALHAEISRITTGYDRVREELKIYIYTHNEGTFIVSLNLLEGRTLSELWVFLKKIKRSSPLCELLHDQLRDFAMKASPQVVDVPYEVKFYKGRALQTCGVDPISLKDYPAKHLVYMENMLRTTGFATQEKTEVADLIQDYCIANIKRYHQMKNRLKKVTTQPVRPSGITSESDRVLDKELLEVLEEGEMIESEI</sequence>
<feature type="compositionally biased region" description="Polar residues" evidence="2">
    <location>
        <begin position="458"/>
        <end position="474"/>
    </location>
</feature>
<reference evidence="3" key="1">
    <citation type="submission" date="2023-02" db="EMBL/GenBank/DDBJ databases">
        <title>Genome of toxic invasive species Heracleum sosnowskyi carries increased number of genes despite the absence of recent whole-genome duplications.</title>
        <authorList>
            <person name="Schelkunov M."/>
            <person name="Shtratnikova V."/>
            <person name="Makarenko M."/>
            <person name="Klepikova A."/>
            <person name="Omelchenko D."/>
            <person name="Novikova G."/>
            <person name="Obukhova E."/>
            <person name="Bogdanov V."/>
            <person name="Penin A."/>
            <person name="Logacheva M."/>
        </authorList>
    </citation>
    <scope>NUCLEOTIDE SEQUENCE</scope>
    <source>
        <strain evidence="3">Hsosn_3</strain>
        <tissue evidence="3">Leaf</tissue>
    </source>
</reference>
<feature type="region of interest" description="Disordered" evidence="2">
    <location>
        <begin position="347"/>
        <end position="381"/>
    </location>
</feature>
<name>A0AAD8JB39_9APIA</name>
<keyword evidence="1" id="KW-0175">Coiled coil</keyword>
<evidence type="ECO:0000313" key="3">
    <source>
        <dbReference type="EMBL" id="KAK1400643.1"/>
    </source>
</evidence>
<feature type="coiled-coil region" evidence="1">
    <location>
        <begin position="593"/>
        <end position="620"/>
    </location>
</feature>
<gene>
    <name evidence="3" type="ORF">POM88_000248</name>
</gene>
<dbReference type="EMBL" id="JAUIZM010000001">
    <property type="protein sequence ID" value="KAK1400643.1"/>
    <property type="molecule type" value="Genomic_DNA"/>
</dbReference>
<organism evidence="3 4">
    <name type="scientific">Heracleum sosnowskyi</name>
    <dbReference type="NCBI Taxonomy" id="360622"/>
    <lineage>
        <taxon>Eukaryota</taxon>
        <taxon>Viridiplantae</taxon>
        <taxon>Streptophyta</taxon>
        <taxon>Embryophyta</taxon>
        <taxon>Tracheophyta</taxon>
        <taxon>Spermatophyta</taxon>
        <taxon>Magnoliopsida</taxon>
        <taxon>eudicotyledons</taxon>
        <taxon>Gunneridae</taxon>
        <taxon>Pentapetalae</taxon>
        <taxon>asterids</taxon>
        <taxon>campanulids</taxon>
        <taxon>Apiales</taxon>
        <taxon>Apiaceae</taxon>
        <taxon>Apioideae</taxon>
        <taxon>apioid superclade</taxon>
        <taxon>Tordylieae</taxon>
        <taxon>Tordyliinae</taxon>
        <taxon>Heracleum</taxon>
    </lineage>
</organism>
<feature type="region of interest" description="Disordered" evidence="2">
    <location>
        <begin position="708"/>
        <end position="790"/>
    </location>
</feature>
<keyword evidence="4" id="KW-1185">Reference proteome</keyword>
<evidence type="ECO:0000313" key="4">
    <source>
        <dbReference type="Proteomes" id="UP001237642"/>
    </source>
</evidence>
<dbReference type="Proteomes" id="UP001237642">
    <property type="component" value="Unassembled WGS sequence"/>
</dbReference>
<feature type="region of interest" description="Disordered" evidence="2">
    <location>
        <begin position="561"/>
        <end position="584"/>
    </location>
</feature>
<dbReference type="AlphaFoldDB" id="A0AAD8JB39"/>
<proteinExistence type="predicted"/>
<feature type="compositionally biased region" description="Basic and acidic residues" evidence="2">
    <location>
        <begin position="725"/>
        <end position="771"/>
    </location>
</feature>